<keyword evidence="1" id="KW-0472">Membrane</keyword>
<dbReference type="EMBL" id="CP001390">
    <property type="protein sequence ID" value="AID57981.1"/>
    <property type="molecule type" value="Genomic_DNA"/>
</dbReference>
<dbReference type="KEGG" id="geo:Geob_3860"/>
<organism evidence="2 3">
    <name type="scientific">Geotalea daltonii (strain DSM 22248 / JCM 15807 / FRC-32)</name>
    <name type="common">Geobacter daltonii</name>
    <dbReference type="NCBI Taxonomy" id="316067"/>
    <lineage>
        <taxon>Bacteria</taxon>
        <taxon>Pseudomonadati</taxon>
        <taxon>Thermodesulfobacteriota</taxon>
        <taxon>Desulfuromonadia</taxon>
        <taxon>Geobacterales</taxon>
        <taxon>Geobacteraceae</taxon>
        <taxon>Geotalea</taxon>
    </lineage>
</organism>
<keyword evidence="1" id="KW-1133">Transmembrane helix</keyword>
<gene>
    <name evidence="2" type="ordered locus">Geob_3860</name>
</gene>
<dbReference type="HOGENOM" id="CLU_2879458_0_0_7"/>
<accession>A0A068F117</accession>
<dbReference type="STRING" id="316067.Geob_3860"/>
<feature type="transmembrane region" description="Helical" evidence="1">
    <location>
        <begin position="12"/>
        <end position="28"/>
    </location>
</feature>
<proteinExistence type="predicted"/>
<keyword evidence="1" id="KW-0812">Transmembrane</keyword>
<dbReference type="Proteomes" id="UP000007721">
    <property type="component" value="Chromosome"/>
</dbReference>
<name>A0A068F117_GEODF</name>
<reference evidence="2 3" key="1">
    <citation type="submission" date="2009-01" db="EMBL/GenBank/DDBJ databases">
        <title>Complete sequence of Geobacter sp. FRC-32.</title>
        <authorList>
            <consortium name="US DOE Joint Genome Institute"/>
            <person name="Lucas S."/>
            <person name="Copeland A."/>
            <person name="Lapidus A."/>
            <person name="Glavina del Rio T."/>
            <person name="Dalin E."/>
            <person name="Tice H."/>
            <person name="Bruce D."/>
            <person name="Goodwin L."/>
            <person name="Pitluck S."/>
            <person name="Saunders E."/>
            <person name="Brettin T."/>
            <person name="Detter J.C."/>
            <person name="Han C."/>
            <person name="Larimer F."/>
            <person name="Land M."/>
            <person name="Hauser L."/>
            <person name="Kyrpides N."/>
            <person name="Ovchinnikova G."/>
            <person name="Kostka J."/>
            <person name="Richardson P."/>
        </authorList>
    </citation>
    <scope>NUCLEOTIDE SEQUENCE [LARGE SCALE GENOMIC DNA]</scope>
    <source>
        <strain evidence="3">DSM 22248 / JCM 15807 / FRC-32</strain>
    </source>
</reference>
<sequence>MPLHKFKSDNILTYILIAIVFTSLLSLGTNHGVSLLGIGMSSTNAIMIRLLEIKIFKLSNKAT</sequence>
<evidence type="ECO:0000256" key="1">
    <source>
        <dbReference type="SAM" id="Phobius"/>
    </source>
</evidence>
<evidence type="ECO:0000313" key="2">
    <source>
        <dbReference type="EMBL" id="AID57981.1"/>
    </source>
</evidence>
<evidence type="ECO:0000313" key="3">
    <source>
        <dbReference type="Proteomes" id="UP000007721"/>
    </source>
</evidence>
<dbReference type="AlphaFoldDB" id="A0A068F117"/>
<keyword evidence="3" id="KW-1185">Reference proteome</keyword>
<protein>
    <submittedName>
        <fullName evidence="2">Uncharacterized protein</fullName>
    </submittedName>
</protein>